<dbReference type="RefSeq" id="WP_201881453.1">
    <property type="nucleotide sequence ID" value="NZ_JAERRF010000032.1"/>
</dbReference>
<reference evidence="2 3" key="1">
    <citation type="submission" date="2021-01" db="EMBL/GenBank/DDBJ databases">
        <title>WGS of actinomycetes isolated from Thailand.</title>
        <authorList>
            <person name="Thawai C."/>
        </authorList>
    </citation>
    <scope>NUCLEOTIDE SEQUENCE [LARGE SCALE GENOMIC DNA]</scope>
    <source>
        <strain evidence="2 3">CA1R205</strain>
    </source>
</reference>
<dbReference type="EMBL" id="JAERRF010000032">
    <property type="protein sequence ID" value="MBL1101715.1"/>
    <property type="molecule type" value="Genomic_DNA"/>
</dbReference>
<protein>
    <submittedName>
        <fullName evidence="2">Uncharacterized protein</fullName>
    </submittedName>
</protein>
<dbReference type="Proteomes" id="UP000634229">
    <property type="component" value="Unassembled WGS sequence"/>
</dbReference>
<proteinExistence type="predicted"/>
<organism evidence="2 3">
    <name type="scientific">Streptomyces coffeae</name>
    <dbReference type="NCBI Taxonomy" id="621382"/>
    <lineage>
        <taxon>Bacteria</taxon>
        <taxon>Bacillati</taxon>
        <taxon>Actinomycetota</taxon>
        <taxon>Actinomycetes</taxon>
        <taxon>Kitasatosporales</taxon>
        <taxon>Streptomycetaceae</taxon>
        <taxon>Streptomyces</taxon>
    </lineage>
</organism>
<gene>
    <name evidence="2" type="ORF">JK363_34720</name>
</gene>
<name>A0ABS1NP27_9ACTN</name>
<evidence type="ECO:0000313" key="3">
    <source>
        <dbReference type="Proteomes" id="UP000634229"/>
    </source>
</evidence>
<evidence type="ECO:0000256" key="1">
    <source>
        <dbReference type="SAM" id="MobiDB-lite"/>
    </source>
</evidence>
<accession>A0ABS1NP27</accession>
<evidence type="ECO:0000313" key="2">
    <source>
        <dbReference type="EMBL" id="MBL1101715.1"/>
    </source>
</evidence>
<feature type="region of interest" description="Disordered" evidence="1">
    <location>
        <begin position="33"/>
        <end position="81"/>
    </location>
</feature>
<comment type="caution">
    <text evidence="2">The sequence shown here is derived from an EMBL/GenBank/DDBJ whole genome shotgun (WGS) entry which is preliminary data.</text>
</comment>
<sequence length="81" mass="8670">MTTTANAPAHIDHYIGGRLDDRGATHRSEVYDPAIGGHHGGDLLIGNRPGPPDRAMSRRPAMRCSANRARQRPTACGVEPS</sequence>
<keyword evidence="3" id="KW-1185">Reference proteome</keyword>